<name>A0A6J8C210_MYTCO</name>
<evidence type="ECO:0000313" key="2">
    <source>
        <dbReference type="Proteomes" id="UP000507470"/>
    </source>
</evidence>
<evidence type="ECO:0000313" key="1">
    <source>
        <dbReference type="EMBL" id="CAC5388657.1"/>
    </source>
</evidence>
<reference evidence="1 2" key="1">
    <citation type="submission" date="2020-06" db="EMBL/GenBank/DDBJ databases">
        <authorList>
            <person name="Li R."/>
            <person name="Bekaert M."/>
        </authorList>
    </citation>
    <scope>NUCLEOTIDE SEQUENCE [LARGE SCALE GENOMIC DNA]</scope>
    <source>
        <strain evidence="2">wild</strain>
    </source>
</reference>
<accession>A0A6J8C210</accession>
<dbReference type="AlphaFoldDB" id="A0A6J8C210"/>
<dbReference type="EMBL" id="CACVKT020004200">
    <property type="protein sequence ID" value="CAC5388657.1"/>
    <property type="molecule type" value="Genomic_DNA"/>
</dbReference>
<organism evidence="1 2">
    <name type="scientific">Mytilus coruscus</name>
    <name type="common">Sea mussel</name>
    <dbReference type="NCBI Taxonomy" id="42192"/>
    <lineage>
        <taxon>Eukaryota</taxon>
        <taxon>Metazoa</taxon>
        <taxon>Spiralia</taxon>
        <taxon>Lophotrochozoa</taxon>
        <taxon>Mollusca</taxon>
        <taxon>Bivalvia</taxon>
        <taxon>Autobranchia</taxon>
        <taxon>Pteriomorphia</taxon>
        <taxon>Mytilida</taxon>
        <taxon>Mytiloidea</taxon>
        <taxon>Mytilidae</taxon>
        <taxon>Mytilinae</taxon>
        <taxon>Mytilus</taxon>
    </lineage>
</organism>
<dbReference type="Proteomes" id="UP000507470">
    <property type="component" value="Unassembled WGS sequence"/>
</dbReference>
<keyword evidence="2" id="KW-1185">Reference proteome</keyword>
<protein>
    <submittedName>
        <fullName evidence="1">Uncharacterized protein</fullName>
    </submittedName>
</protein>
<dbReference type="OrthoDB" id="6045498at2759"/>
<proteinExistence type="predicted"/>
<sequence length="210" mass="24691">MLEQTQRYFVRFIIVLDKRSPTDSCTSTVGLWSIQGLVDKFQLLFLGHVGRLFRAKSNTTHKLLFNLRLSQLLLGESDKRSITYDLIKSLIIYDMHSFLESYMDDLYIPDKKNWSKIVSQSIEIREENIWKSPIQCRPELCRYCEFKTDYLFTDFLRLAVVYPHLNDKLLVIRKLGLIAIKDCQCSLCGCHSTDVVQHLILYCEKFGYKK</sequence>
<gene>
    <name evidence="1" type="ORF">MCOR_23907</name>
</gene>